<evidence type="ECO:0000256" key="1">
    <source>
        <dbReference type="SAM" id="Phobius"/>
    </source>
</evidence>
<comment type="caution">
    <text evidence="2">The sequence shown here is derived from an EMBL/GenBank/DDBJ whole genome shotgun (WGS) entry which is preliminary data.</text>
</comment>
<keyword evidence="3" id="KW-1185">Reference proteome</keyword>
<accession>A0ABT8G0N5</accession>
<keyword evidence="1" id="KW-1133">Transmembrane helix</keyword>
<gene>
    <name evidence="2" type="ORF">QQX04_06845</name>
</gene>
<dbReference type="EMBL" id="JAUHPV010000003">
    <property type="protein sequence ID" value="MDN4472709.1"/>
    <property type="molecule type" value="Genomic_DNA"/>
</dbReference>
<dbReference type="Proteomes" id="UP001172738">
    <property type="component" value="Unassembled WGS sequence"/>
</dbReference>
<sequence length="133" mass="14774">MTDTAAPLCPSHPYGYHRAARVNPAGARHVLRHHSLIGLPKRCMVLEEELLEADRELDFQEELTILERTPAPVWGVLVPFAVAVAFALLMTVESAAIAVPIAAIVALAIERIGAAVQRERLRRVVDWRRRVGR</sequence>
<dbReference type="RefSeq" id="WP_301127501.1">
    <property type="nucleotide sequence ID" value="NZ_JAUHPV010000003.1"/>
</dbReference>
<evidence type="ECO:0000313" key="2">
    <source>
        <dbReference type="EMBL" id="MDN4472709.1"/>
    </source>
</evidence>
<keyword evidence="1" id="KW-0812">Transmembrane</keyword>
<organism evidence="2 3">
    <name type="scientific">Demequina zhanjiangensis</name>
    <dbReference type="NCBI Taxonomy" id="3051659"/>
    <lineage>
        <taxon>Bacteria</taxon>
        <taxon>Bacillati</taxon>
        <taxon>Actinomycetota</taxon>
        <taxon>Actinomycetes</taxon>
        <taxon>Micrococcales</taxon>
        <taxon>Demequinaceae</taxon>
        <taxon>Demequina</taxon>
    </lineage>
</organism>
<feature type="transmembrane region" description="Helical" evidence="1">
    <location>
        <begin position="95"/>
        <end position="113"/>
    </location>
</feature>
<feature type="transmembrane region" description="Helical" evidence="1">
    <location>
        <begin position="71"/>
        <end position="89"/>
    </location>
</feature>
<protein>
    <submittedName>
        <fullName evidence="2">Uncharacterized protein</fullName>
    </submittedName>
</protein>
<proteinExistence type="predicted"/>
<reference evidence="2" key="1">
    <citation type="submission" date="2023-06" db="EMBL/GenBank/DDBJ databases">
        <title>SYSU T00b26.</title>
        <authorList>
            <person name="Gao L."/>
            <person name="Fang B.-Z."/>
            <person name="Li W.-J."/>
        </authorList>
    </citation>
    <scope>NUCLEOTIDE SEQUENCE</scope>
    <source>
        <strain evidence="2">SYSU T00b26</strain>
    </source>
</reference>
<keyword evidence="1" id="KW-0472">Membrane</keyword>
<evidence type="ECO:0000313" key="3">
    <source>
        <dbReference type="Proteomes" id="UP001172738"/>
    </source>
</evidence>
<name>A0ABT8G0N5_9MICO</name>